<dbReference type="Proteomes" id="UP000191025">
    <property type="component" value="Unassembled WGS sequence"/>
</dbReference>
<evidence type="ECO:0000313" key="3">
    <source>
        <dbReference type="Proteomes" id="UP000191025"/>
    </source>
</evidence>
<keyword evidence="1" id="KW-0255">Endonuclease</keyword>
<organism evidence="1 3">
    <name type="scientific">Moraxella lacunata</name>
    <dbReference type="NCBI Taxonomy" id="477"/>
    <lineage>
        <taxon>Bacteria</taxon>
        <taxon>Pseudomonadati</taxon>
        <taxon>Pseudomonadota</taxon>
        <taxon>Gammaproteobacteria</taxon>
        <taxon>Moraxellales</taxon>
        <taxon>Moraxellaceae</taxon>
        <taxon>Moraxella</taxon>
    </lineage>
</organism>
<protein>
    <submittedName>
        <fullName evidence="1">HNH endonuclease</fullName>
    </submittedName>
</protein>
<dbReference type="GeneID" id="302270531"/>
<dbReference type="EMBL" id="UGQC01000001">
    <property type="protein sequence ID" value="STZ00581.1"/>
    <property type="molecule type" value="Genomic_DNA"/>
</dbReference>
<reference evidence="1" key="2">
    <citation type="submission" date="2017-03" db="EMBL/GenBank/DDBJ databases">
        <authorList>
            <person name="Afonso C.L."/>
            <person name="Miller P.J."/>
            <person name="Scott M.A."/>
            <person name="Spackman E."/>
            <person name="Goraichik I."/>
            <person name="Dimitrov K.M."/>
            <person name="Suarez D.L."/>
            <person name="Swayne D.E."/>
        </authorList>
    </citation>
    <scope>NUCLEOTIDE SEQUENCE</scope>
    <source>
        <strain evidence="1">CCUG 4441</strain>
    </source>
</reference>
<gene>
    <name evidence="1" type="ORF">B5J94_06615</name>
    <name evidence="2" type="ORF">NCTC7911_01990</name>
</gene>
<evidence type="ECO:0000313" key="4">
    <source>
        <dbReference type="Proteomes" id="UP000254107"/>
    </source>
</evidence>
<keyword evidence="1" id="KW-0540">Nuclease</keyword>
<keyword evidence="1" id="KW-0378">Hydrolase</keyword>
<accession>A0A1V4GVV6</accession>
<dbReference type="GO" id="GO:0004519">
    <property type="term" value="F:endonuclease activity"/>
    <property type="evidence" value="ECO:0007669"/>
    <property type="project" value="UniProtKB-KW"/>
</dbReference>
<reference evidence="2 4" key="3">
    <citation type="submission" date="2018-06" db="EMBL/GenBank/DDBJ databases">
        <authorList>
            <consortium name="Pathogen Informatics"/>
            <person name="Doyle S."/>
        </authorList>
    </citation>
    <scope>NUCLEOTIDE SEQUENCE [LARGE SCALE GENOMIC DNA]</scope>
    <source>
        <strain evidence="2 4">NCTC7911</strain>
    </source>
</reference>
<name>A0A1V4GVV6_MORLA</name>
<reference evidence="3" key="1">
    <citation type="submission" date="2017-03" db="EMBL/GenBank/DDBJ databases">
        <title>Draft genome sequence of Moraxella equi CCUG 4950T type strain.</title>
        <authorList>
            <person name="Salva-Serra F."/>
            <person name="Engstrom-Jakobsson H."/>
            <person name="Thorell K."/>
            <person name="Jaen-Luchoro D."/>
            <person name="Gonzales-Siles L."/>
            <person name="Karlsson R."/>
            <person name="Yazdan S."/>
            <person name="Boulund F."/>
            <person name="Johnning A."/>
            <person name="Engstrand L."/>
            <person name="Kristiansson E."/>
            <person name="Moore E."/>
        </authorList>
    </citation>
    <scope>NUCLEOTIDE SEQUENCE [LARGE SCALE GENOMIC DNA]</scope>
    <source>
        <strain evidence="3">CCUG 4441</strain>
    </source>
</reference>
<evidence type="ECO:0000313" key="1">
    <source>
        <dbReference type="EMBL" id="OPH36782.1"/>
    </source>
</evidence>
<dbReference type="Proteomes" id="UP000254107">
    <property type="component" value="Unassembled WGS sequence"/>
</dbReference>
<proteinExistence type="predicted"/>
<dbReference type="EMBL" id="MXAN01000045">
    <property type="protein sequence ID" value="OPH36782.1"/>
    <property type="molecule type" value="Genomic_DNA"/>
</dbReference>
<keyword evidence="4" id="KW-1185">Reference proteome</keyword>
<evidence type="ECO:0000313" key="2">
    <source>
        <dbReference type="EMBL" id="STZ00581.1"/>
    </source>
</evidence>
<dbReference type="AlphaFoldDB" id="A0A1V4GVV6"/>
<dbReference type="RefSeq" id="WP_062499213.1">
    <property type="nucleotide sequence ID" value="NZ_MXAN01000045.1"/>
</dbReference>
<sequence length="265" mass="31297">MTRLNPTNATKRRLYLLSGNECAFPTCNQRLTDENGDFIGEICHIEGANEGGERYNPFQTDEERRDISNLILLCPNHHKITDNEEIYTVEYLKEIKRNHESNFLYSDNDDVPSDYLYQKTIYPQNLFKITENCESYQNYFSDILEFIKCFERVSISARKYYAHCIINADMDGLSLSFDPRVIERKLTINRNHSAELYMELVNECLLREWNDENYPKEVIGRFSCGNSKYLDSKNTQYFLQELQTLEPKIILDIFENLNFSHLELP</sequence>